<dbReference type="InParanoid" id="A0A3N4KU06"/>
<organism evidence="1 2">
    <name type="scientific">Morchella conica CCBAS932</name>
    <dbReference type="NCBI Taxonomy" id="1392247"/>
    <lineage>
        <taxon>Eukaryota</taxon>
        <taxon>Fungi</taxon>
        <taxon>Dikarya</taxon>
        <taxon>Ascomycota</taxon>
        <taxon>Pezizomycotina</taxon>
        <taxon>Pezizomycetes</taxon>
        <taxon>Pezizales</taxon>
        <taxon>Morchellaceae</taxon>
        <taxon>Morchella</taxon>
    </lineage>
</organism>
<accession>A0A3N4KU06</accession>
<reference evidence="1 2" key="1">
    <citation type="journal article" date="2018" name="Nat. Ecol. Evol.">
        <title>Pezizomycetes genomes reveal the molecular basis of ectomycorrhizal truffle lifestyle.</title>
        <authorList>
            <person name="Murat C."/>
            <person name="Payen T."/>
            <person name="Noel B."/>
            <person name="Kuo A."/>
            <person name="Morin E."/>
            <person name="Chen J."/>
            <person name="Kohler A."/>
            <person name="Krizsan K."/>
            <person name="Balestrini R."/>
            <person name="Da Silva C."/>
            <person name="Montanini B."/>
            <person name="Hainaut M."/>
            <person name="Levati E."/>
            <person name="Barry K.W."/>
            <person name="Belfiori B."/>
            <person name="Cichocki N."/>
            <person name="Clum A."/>
            <person name="Dockter R.B."/>
            <person name="Fauchery L."/>
            <person name="Guy J."/>
            <person name="Iotti M."/>
            <person name="Le Tacon F."/>
            <person name="Lindquist E.A."/>
            <person name="Lipzen A."/>
            <person name="Malagnac F."/>
            <person name="Mello A."/>
            <person name="Molinier V."/>
            <person name="Miyauchi S."/>
            <person name="Poulain J."/>
            <person name="Riccioni C."/>
            <person name="Rubini A."/>
            <person name="Sitrit Y."/>
            <person name="Splivallo R."/>
            <person name="Traeger S."/>
            <person name="Wang M."/>
            <person name="Zifcakova L."/>
            <person name="Wipf D."/>
            <person name="Zambonelli A."/>
            <person name="Paolocci F."/>
            <person name="Nowrousian M."/>
            <person name="Ottonello S."/>
            <person name="Baldrian P."/>
            <person name="Spatafora J.W."/>
            <person name="Henrissat B."/>
            <person name="Nagy L.G."/>
            <person name="Aury J.M."/>
            <person name="Wincker P."/>
            <person name="Grigoriev I.V."/>
            <person name="Bonfante P."/>
            <person name="Martin F.M."/>
        </authorList>
    </citation>
    <scope>NUCLEOTIDE SEQUENCE [LARGE SCALE GENOMIC DNA]</scope>
    <source>
        <strain evidence="1 2">CCBAS932</strain>
    </source>
</reference>
<dbReference type="EMBL" id="ML119120">
    <property type="protein sequence ID" value="RPB14043.1"/>
    <property type="molecule type" value="Genomic_DNA"/>
</dbReference>
<protein>
    <submittedName>
        <fullName evidence="1">Uncharacterized protein</fullName>
    </submittedName>
</protein>
<dbReference type="Proteomes" id="UP000277580">
    <property type="component" value="Unassembled WGS sequence"/>
</dbReference>
<dbReference type="OrthoDB" id="5330856at2759"/>
<keyword evidence="2" id="KW-1185">Reference proteome</keyword>
<sequence length="112" mass="13027">MTSQISPKSILLHNELKEIIFTLAAYVTRLKDDRSKIRYLIEKMNSHLVELGFDIDNNALGGAKPSSELYAILQDKERSQLRLVGIDYDYEQFGIRLERLIEAERAFQQRLI</sequence>
<evidence type="ECO:0000313" key="2">
    <source>
        <dbReference type="Proteomes" id="UP000277580"/>
    </source>
</evidence>
<name>A0A3N4KU06_9PEZI</name>
<dbReference type="AlphaFoldDB" id="A0A3N4KU06"/>
<proteinExistence type="predicted"/>
<evidence type="ECO:0000313" key="1">
    <source>
        <dbReference type="EMBL" id="RPB14043.1"/>
    </source>
</evidence>
<gene>
    <name evidence="1" type="ORF">P167DRAFT_544318</name>
</gene>